<dbReference type="InterPro" id="IPR002347">
    <property type="entry name" value="SDR_fam"/>
</dbReference>
<name>A0ABQ4BP13_9ACTN</name>
<comment type="similarity">
    <text evidence="1 3">Belongs to the short-chain dehydrogenases/reductases (SDR) family.</text>
</comment>
<accession>A0ABQ4BP13</accession>
<organism evidence="5 6">
    <name type="scientific">Actinoplanes palleronii</name>
    <dbReference type="NCBI Taxonomy" id="113570"/>
    <lineage>
        <taxon>Bacteria</taxon>
        <taxon>Bacillati</taxon>
        <taxon>Actinomycetota</taxon>
        <taxon>Actinomycetes</taxon>
        <taxon>Micromonosporales</taxon>
        <taxon>Micromonosporaceae</taxon>
        <taxon>Actinoplanes</taxon>
    </lineage>
</organism>
<dbReference type="InterPro" id="IPR036291">
    <property type="entry name" value="NAD(P)-bd_dom_sf"/>
</dbReference>
<sequence>MSDAGFRHTFPPSQEPSVTDRKIVLITGASSGIGAATARRLAADRHHVVLGARRVDRLAALAQEIRDAGGTVDHHELDVTDVDSVRAFVTRAADAHGRIDVLVNNAGVMPLSRLDALRVDEWNQMIDVNLRGTLHGIAAVLPLMRTQGSGHVVNVASTSGHRVDPTAAVYCATKFAVRALSEGLRQESQDIRVTVISPGFTHSELADRGGDPDVRAAVQAATKQLAIPASAVADAIGYAIGQPVNVDVSEIIVRPTAQG</sequence>
<evidence type="ECO:0000256" key="2">
    <source>
        <dbReference type="ARBA" id="ARBA00023002"/>
    </source>
</evidence>
<dbReference type="PROSITE" id="PS00061">
    <property type="entry name" value="ADH_SHORT"/>
    <property type="match status" value="1"/>
</dbReference>
<dbReference type="PANTHER" id="PTHR43115">
    <property type="entry name" value="DEHYDROGENASE/REDUCTASE SDR FAMILY MEMBER 11"/>
    <property type="match status" value="1"/>
</dbReference>
<dbReference type="InterPro" id="IPR057326">
    <property type="entry name" value="KR_dom"/>
</dbReference>
<dbReference type="EMBL" id="BOMS01000143">
    <property type="protein sequence ID" value="GIE72405.1"/>
    <property type="molecule type" value="Genomic_DNA"/>
</dbReference>
<keyword evidence="2" id="KW-0560">Oxidoreductase</keyword>
<dbReference type="Gene3D" id="3.40.50.720">
    <property type="entry name" value="NAD(P)-binding Rossmann-like Domain"/>
    <property type="match status" value="1"/>
</dbReference>
<dbReference type="Pfam" id="PF00106">
    <property type="entry name" value="adh_short"/>
    <property type="match status" value="1"/>
</dbReference>
<evidence type="ECO:0000256" key="1">
    <source>
        <dbReference type="ARBA" id="ARBA00006484"/>
    </source>
</evidence>
<feature type="domain" description="Ketoreductase" evidence="4">
    <location>
        <begin position="22"/>
        <end position="203"/>
    </location>
</feature>
<dbReference type="InterPro" id="IPR020904">
    <property type="entry name" value="Sc_DH/Rdtase_CS"/>
</dbReference>
<dbReference type="SMART" id="SM00822">
    <property type="entry name" value="PKS_KR"/>
    <property type="match status" value="1"/>
</dbReference>
<dbReference type="PRINTS" id="PR00080">
    <property type="entry name" value="SDRFAMILY"/>
</dbReference>
<gene>
    <name evidence="5" type="ORF">Apa02nite_085130</name>
</gene>
<comment type="caution">
    <text evidence="5">The sequence shown here is derived from an EMBL/GenBank/DDBJ whole genome shotgun (WGS) entry which is preliminary data.</text>
</comment>
<dbReference type="Proteomes" id="UP000624709">
    <property type="component" value="Unassembled WGS sequence"/>
</dbReference>
<dbReference type="PANTHER" id="PTHR43115:SF4">
    <property type="entry name" value="DEHYDROGENASE_REDUCTASE SDR FAMILY MEMBER 11"/>
    <property type="match status" value="1"/>
</dbReference>
<evidence type="ECO:0000259" key="4">
    <source>
        <dbReference type="SMART" id="SM00822"/>
    </source>
</evidence>
<dbReference type="PRINTS" id="PR00081">
    <property type="entry name" value="GDHRDH"/>
</dbReference>
<evidence type="ECO:0000256" key="3">
    <source>
        <dbReference type="RuleBase" id="RU000363"/>
    </source>
</evidence>
<reference evidence="5 6" key="1">
    <citation type="submission" date="2021-01" db="EMBL/GenBank/DDBJ databases">
        <title>Whole genome shotgun sequence of Actinoplanes palleronii NBRC 14916.</title>
        <authorList>
            <person name="Komaki H."/>
            <person name="Tamura T."/>
        </authorList>
    </citation>
    <scope>NUCLEOTIDE SEQUENCE [LARGE SCALE GENOMIC DNA]</scope>
    <source>
        <strain evidence="5 6">NBRC 14916</strain>
    </source>
</reference>
<protein>
    <submittedName>
        <fullName evidence="5">Oxidoreductase</fullName>
    </submittedName>
</protein>
<dbReference type="SUPFAM" id="SSF51735">
    <property type="entry name" value="NAD(P)-binding Rossmann-fold domains"/>
    <property type="match status" value="1"/>
</dbReference>
<proteinExistence type="inferred from homology"/>
<keyword evidence="6" id="KW-1185">Reference proteome</keyword>
<evidence type="ECO:0000313" key="6">
    <source>
        <dbReference type="Proteomes" id="UP000624709"/>
    </source>
</evidence>
<evidence type="ECO:0000313" key="5">
    <source>
        <dbReference type="EMBL" id="GIE72405.1"/>
    </source>
</evidence>